<reference evidence="2 3" key="1">
    <citation type="submission" date="2009-07" db="EMBL/GenBank/DDBJ databases">
        <authorList>
            <person name="Madupu R."/>
            <person name="Sebastian Y."/>
            <person name="Durkin A.S."/>
            <person name="Torralba M."/>
            <person name="Methe B."/>
            <person name="Sutton G.G."/>
            <person name="Strausberg R.L."/>
            <person name="Nelson K.E."/>
        </authorList>
    </citation>
    <scope>NUCLEOTIDE SEQUENCE [LARGE SCALE GENOMIC DNA]</scope>
    <source>
        <strain evidence="2 3">RM3268</strain>
    </source>
</reference>
<dbReference type="Proteomes" id="UP000005709">
    <property type="component" value="Unassembled WGS sequence"/>
</dbReference>
<dbReference type="eggNOG" id="ENOG50319FY">
    <property type="taxonomic scope" value="Bacteria"/>
</dbReference>
<proteinExistence type="predicted"/>
<evidence type="ECO:0000313" key="3">
    <source>
        <dbReference type="Proteomes" id="UP000005709"/>
    </source>
</evidence>
<accession>C8PDX4</accession>
<organism evidence="2 3">
    <name type="scientific">Campylobacter gracilis RM3268</name>
    <dbReference type="NCBI Taxonomy" id="553220"/>
    <lineage>
        <taxon>Bacteria</taxon>
        <taxon>Pseudomonadati</taxon>
        <taxon>Campylobacterota</taxon>
        <taxon>Epsilonproteobacteria</taxon>
        <taxon>Campylobacterales</taxon>
        <taxon>Campylobacteraceae</taxon>
        <taxon>Campylobacter</taxon>
    </lineage>
</organism>
<feature type="transmembrane region" description="Helical" evidence="1">
    <location>
        <begin position="194"/>
        <end position="217"/>
    </location>
</feature>
<name>C8PDX4_9BACT</name>
<keyword evidence="1" id="KW-1133">Transmembrane helix</keyword>
<keyword evidence="3" id="KW-1185">Reference proteome</keyword>
<keyword evidence="1" id="KW-0812">Transmembrane</keyword>
<comment type="caution">
    <text evidence="2">The sequence shown here is derived from an EMBL/GenBank/DDBJ whole genome shotgun (WGS) entry which is preliminary data.</text>
</comment>
<sequence length="269" mass="29697">MNKYEYFADDDDGHDFAGTSDLAGIELAKRRAMEDLTDEELEDKLAADLSVKRNYASSAGGYDDFTGLEFESSGFTSASNYLNSESGGTKFNKSSKVKFKGRGDANISATRGSDNSSGASYGDFADANFVGKADYAAFADANFASTQNQNYADLGAHDYASLAAGRGYGSFAGAQDELLRNYDAEKKKEKNLTLYQLLVVYLLIGFAFLLTVPAIYIRNEIYYISRDIAALRTKHEVLLEENRALNNDIEYLRYKNEILDPQSVQENGR</sequence>
<gene>
    <name evidence="2" type="ORF">CAMGR0001_2323</name>
</gene>
<evidence type="ECO:0000256" key="1">
    <source>
        <dbReference type="SAM" id="Phobius"/>
    </source>
</evidence>
<dbReference type="RefSeq" id="WP_005869060.1">
    <property type="nucleotide sequence ID" value="NZ_ACYG01000005.1"/>
</dbReference>
<protein>
    <submittedName>
        <fullName evidence="2">Uncharacterized protein</fullName>
    </submittedName>
</protein>
<dbReference type="EMBL" id="ACYG01000005">
    <property type="protein sequence ID" value="EEV18847.1"/>
    <property type="molecule type" value="Genomic_DNA"/>
</dbReference>
<evidence type="ECO:0000313" key="2">
    <source>
        <dbReference type="EMBL" id="EEV18847.1"/>
    </source>
</evidence>
<dbReference type="AlphaFoldDB" id="C8PDX4"/>
<keyword evidence="1" id="KW-0472">Membrane</keyword>